<feature type="region of interest" description="Disordered" evidence="5">
    <location>
        <begin position="103"/>
        <end position="124"/>
    </location>
</feature>
<dbReference type="PANTHER" id="PTHR30249:SF0">
    <property type="entry name" value="PLASTIDAL GLYCOLATE_GLYCERATE TRANSLOCATOR 1, CHLOROPLASTIC"/>
    <property type="match status" value="1"/>
</dbReference>
<evidence type="ECO:0000256" key="2">
    <source>
        <dbReference type="ARBA" id="ARBA00022692"/>
    </source>
</evidence>
<feature type="transmembrane region" description="Helical" evidence="6">
    <location>
        <begin position="396"/>
        <end position="414"/>
    </location>
</feature>
<proteinExistence type="predicted"/>
<evidence type="ECO:0000256" key="3">
    <source>
        <dbReference type="ARBA" id="ARBA00022989"/>
    </source>
</evidence>
<evidence type="ECO:0000256" key="6">
    <source>
        <dbReference type="SAM" id="Phobius"/>
    </source>
</evidence>
<keyword evidence="4 6" id="KW-0472">Membrane</keyword>
<sequence>MAHEGPRCYLEPAGDGEGLVEICLTEGKLDIGIADSDYYFTAFTVSERQLKLGVFAKNAEAKDMGAANVDGKDVPVGSFVELREGQEVEFEDGKRYIVRVDEGEGEGHSEGADSGTPGKSPAQKRFFVDSEGRGAGPLAVTGFQDLQEHSVWYDYGHKALALGVLYIMNKGLATACKRAGVAFPSPLIGMFMIMGTLVVLDRFSKQGADKVQAFFNPALNWIQRWLPLFYVPTLVVLPQAVQGIAGSDLGKILGIIAIGMPASLIFTAQVAVSIRKMVNTKLEDTPTPKKLPPFKPFHYSLWSLVLAVSLIGAAVSPDKWAVNLQMPFMLGSTVMGYLVGTAVPSAVSTVLHPLVTCALVANLGAFAYSAVSGLTFDSIAKAYLAKGTGMMGAGDLLMSFLGVVILSFGFRIFGQRRLMKRHAPEIFGATILSATFSMFSTAIAARAMGLAPELARALVPRSVTVALALPIAAQLHAPASITAAGVCLTGVLGANFVQALLDLFRFRDPIARGLATAGSAHGLGTAALARNEPEALPFCALAYSLIGIISTVLVSLPPVAAALLKITAA</sequence>
<feature type="transmembrane region" description="Helical" evidence="6">
    <location>
        <begin position="181"/>
        <end position="200"/>
    </location>
</feature>
<accession>A0ABP1G3A4</accession>
<evidence type="ECO:0000256" key="5">
    <source>
        <dbReference type="SAM" id="MobiDB-lite"/>
    </source>
</evidence>
<evidence type="ECO:0000313" key="8">
    <source>
        <dbReference type="Proteomes" id="UP001497392"/>
    </source>
</evidence>
<feature type="transmembrane region" description="Helical" evidence="6">
    <location>
        <begin position="471"/>
        <end position="497"/>
    </location>
</feature>
<keyword evidence="8" id="KW-1185">Reference proteome</keyword>
<dbReference type="Proteomes" id="UP001497392">
    <property type="component" value="Unassembled WGS sequence"/>
</dbReference>
<feature type="transmembrane region" description="Helical" evidence="6">
    <location>
        <begin position="328"/>
        <end position="347"/>
    </location>
</feature>
<organism evidence="7 8">
    <name type="scientific">Coccomyxa viridis</name>
    <dbReference type="NCBI Taxonomy" id="1274662"/>
    <lineage>
        <taxon>Eukaryota</taxon>
        <taxon>Viridiplantae</taxon>
        <taxon>Chlorophyta</taxon>
        <taxon>core chlorophytes</taxon>
        <taxon>Trebouxiophyceae</taxon>
        <taxon>Trebouxiophyceae incertae sedis</taxon>
        <taxon>Coccomyxaceae</taxon>
        <taxon>Coccomyxa</taxon>
    </lineage>
</organism>
<evidence type="ECO:0000256" key="1">
    <source>
        <dbReference type="ARBA" id="ARBA00004141"/>
    </source>
</evidence>
<dbReference type="Pfam" id="PF04172">
    <property type="entry name" value="LrgB"/>
    <property type="match status" value="1"/>
</dbReference>
<dbReference type="EMBL" id="CAXHTA020000011">
    <property type="protein sequence ID" value="CAL5224878.1"/>
    <property type="molecule type" value="Genomic_DNA"/>
</dbReference>
<feature type="transmembrane region" description="Helical" evidence="6">
    <location>
        <begin position="541"/>
        <end position="564"/>
    </location>
</feature>
<name>A0ABP1G3A4_9CHLO</name>
<evidence type="ECO:0000313" key="7">
    <source>
        <dbReference type="EMBL" id="CAL5224878.1"/>
    </source>
</evidence>
<feature type="transmembrane region" description="Helical" evidence="6">
    <location>
        <begin position="221"/>
        <end position="240"/>
    </location>
</feature>
<comment type="caution">
    <text evidence="7">The sequence shown here is derived from an EMBL/GenBank/DDBJ whole genome shotgun (WGS) entry which is preliminary data.</text>
</comment>
<feature type="transmembrane region" description="Helical" evidence="6">
    <location>
        <begin position="299"/>
        <end position="316"/>
    </location>
</feature>
<gene>
    <name evidence="7" type="primary">g7637</name>
    <name evidence="7" type="ORF">VP750_LOCUS6537</name>
</gene>
<keyword evidence="2 6" id="KW-0812">Transmembrane</keyword>
<feature type="transmembrane region" description="Helical" evidence="6">
    <location>
        <begin position="354"/>
        <end position="376"/>
    </location>
</feature>
<evidence type="ECO:0000256" key="4">
    <source>
        <dbReference type="ARBA" id="ARBA00023136"/>
    </source>
</evidence>
<dbReference type="InterPro" id="IPR007300">
    <property type="entry name" value="CidB/LrgB"/>
</dbReference>
<dbReference type="PANTHER" id="PTHR30249">
    <property type="entry name" value="PUTATIVE SEROTONIN TRANSPORTER"/>
    <property type="match status" value="1"/>
</dbReference>
<protein>
    <submittedName>
        <fullName evidence="7">G7637 protein</fullName>
    </submittedName>
</protein>
<feature type="transmembrane region" description="Helical" evidence="6">
    <location>
        <begin position="252"/>
        <end position="272"/>
    </location>
</feature>
<comment type="subcellular location">
    <subcellularLocation>
        <location evidence="1">Membrane</location>
        <topology evidence="1">Multi-pass membrane protein</topology>
    </subcellularLocation>
</comment>
<reference evidence="7 8" key="1">
    <citation type="submission" date="2024-06" db="EMBL/GenBank/DDBJ databases">
        <authorList>
            <person name="Kraege A."/>
            <person name="Thomma B."/>
        </authorList>
    </citation>
    <scope>NUCLEOTIDE SEQUENCE [LARGE SCALE GENOMIC DNA]</scope>
</reference>
<feature type="transmembrane region" description="Helical" evidence="6">
    <location>
        <begin position="426"/>
        <end position="451"/>
    </location>
</feature>
<keyword evidence="3 6" id="KW-1133">Transmembrane helix</keyword>